<reference evidence="1 2" key="1">
    <citation type="journal article" date="2020" name="Nature">
        <title>Six reference-quality genomes reveal evolution of bat adaptations.</title>
        <authorList>
            <person name="Jebb D."/>
            <person name="Huang Z."/>
            <person name="Pippel M."/>
            <person name="Hughes G.M."/>
            <person name="Lavrichenko K."/>
            <person name="Devanna P."/>
            <person name="Winkler S."/>
            <person name="Jermiin L.S."/>
            <person name="Skirmuntt E.C."/>
            <person name="Katzourakis A."/>
            <person name="Burkitt-Gray L."/>
            <person name="Ray D.A."/>
            <person name="Sullivan K.A.M."/>
            <person name="Roscito J.G."/>
            <person name="Kirilenko B.M."/>
            <person name="Davalos L.M."/>
            <person name="Corthals A.P."/>
            <person name="Power M.L."/>
            <person name="Jones G."/>
            <person name="Ransome R.D."/>
            <person name="Dechmann D.K.N."/>
            <person name="Locatelli A.G."/>
            <person name="Puechmaille S.J."/>
            <person name="Fedrigo O."/>
            <person name="Jarvis E.D."/>
            <person name="Hiller M."/>
            <person name="Vernes S.C."/>
            <person name="Myers E.W."/>
            <person name="Teeling E.C."/>
        </authorList>
    </citation>
    <scope>NUCLEOTIDE SEQUENCE [LARGE SCALE GENOMIC DNA]</scope>
    <source>
        <strain evidence="1">MMyoMyo1</strain>
        <tissue evidence="1">Flight muscle</tissue>
    </source>
</reference>
<name>A0A7J7RRY7_MYOMY</name>
<comment type="caution">
    <text evidence="1">The sequence shown here is derived from an EMBL/GenBank/DDBJ whole genome shotgun (WGS) entry which is preliminary data.</text>
</comment>
<dbReference type="AlphaFoldDB" id="A0A7J7RRY7"/>
<proteinExistence type="predicted"/>
<dbReference type="EMBL" id="JABWUV010000023">
    <property type="protein sequence ID" value="KAF6278879.1"/>
    <property type="molecule type" value="Genomic_DNA"/>
</dbReference>
<organism evidence="1 2">
    <name type="scientific">Myotis myotis</name>
    <name type="common">Greater mouse-eared bat</name>
    <name type="synonym">Vespertilio myotis</name>
    <dbReference type="NCBI Taxonomy" id="51298"/>
    <lineage>
        <taxon>Eukaryota</taxon>
        <taxon>Metazoa</taxon>
        <taxon>Chordata</taxon>
        <taxon>Craniata</taxon>
        <taxon>Vertebrata</taxon>
        <taxon>Euteleostomi</taxon>
        <taxon>Mammalia</taxon>
        <taxon>Eutheria</taxon>
        <taxon>Laurasiatheria</taxon>
        <taxon>Chiroptera</taxon>
        <taxon>Yangochiroptera</taxon>
        <taxon>Vespertilionidae</taxon>
        <taxon>Myotis</taxon>
    </lineage>
</organism>
<gene>
    <name evidence="1" type="ORF">mMyoMyo1_010213</name>
</gene>
<accession>A0A7J7RRY7</accession>
<evidence type="ECO:0000313" key="1">
    <source>
        <dbReference type="EMBL" id="KAF6278879.1"/>
    </source>
</evidence>
<evidence type="ECO:0000313" key="2">
    <source>
        <dbReference type="Proteomes" id="UP000527355"/>
    </source>
</evidence>
<protein>
    <submittedName>
        <fullName evidence="1">Uncharacterized protein</fullName>
    </submittedName>
</protein>
<dbReference type="Proteomes" id="UP000527355">
    <property type="component" value="Unassembled WGS sequence"/>
</dbReference>
<sequence>MFCCGMYLGPKQSGLKKGNSPEGELAGTYADHLSAFGPTDLRGERDEDLDKKGTLVVPWDDNPSRACDLSVICGLGEGVHGVCSISRGQQPLIIKRLPAEYGTSVSLSVHALFMSVLGWYMGGKDHPI</sequence>
<keyword evidence="2" id="KW-1185">Reference proteome</keyword>